<accession>A0A9W6FZU4</accession>
<organism evidence="1 2">
    <name type="scientific">Geobacter hydrogenophilus</name>
    <dbReference type="NCBI Taxonomy" id="40983"/>
    <lineage>
        <taxon>Bacteria</taxon>
        <taxon>Pseudomonadati</taxon>
        <taxon>Thermodesulfobacteriota</taxon>
        <taxon>Desulfuromonadia</taxon>
        <taxon>Geobacterales</taxon>
        <taxon>Geobacteraceae</taxon>
        <taxon>Geobacter</taxon>
    </lineage>
</organism>
<keyword evidence="2" id="KW-1185">Reference proteome</keyword>
<dbReference type="Proteomes" id="UP001144352">
    <property type="component" value="Unassembled WGS sequence"/>
</dbReference>
<evidence type="ECO:0000313" key="2">
    <source>
        <dbReference type="Proteomes" id="UP001144352"/>
    </source>
</evidence>
<gene>
    <name evidence="1" type="ORF">GHYDROH2_16800</name>
</gene>
<evidence type="ECO:0000313" key="1">
    <source>
        <dbReference type="EMBL" id="GLI38179.1"/>
    </source>
</evidence>
<proteinExistence type="predicted"/>
<reference evidence="1" key="1">
    <citation type="submission" date="2022-12" db="EMBL/GenBank/DDBJ databases">
        <title>Reference genome sequencing for broad-spectrum identification of bacterial and archaeal isolates by mass spectrometry.</title>
        <authorList>
            <person name="Sekiguchi Y."/>
            <person name="Tourlousse D.M."/>
        </authorList>
    </citation>
    <scope>NUCLEOTIDE SEQUENCE</scope>
    <source>
        <strain evidence="1">H2</strain>
    </source>
</reference>
<dbReference type="EMBL" id="BSDS01000001">
    <property type="protein sequence ID" value="GLI38179.1"/>
    <property type="molecule type" value="Genomic_DNA"/>
</dbReference>
<sequence>MGLDDKTQPFFGSPLHDGVSGEPVGMPRCNLVAKGTFYLRGTRAGFQLQQIKGTVQIVHDTLTILTSTGEKLPFTGKQITSQRESTFRSAHPVTSHKSAILLLYNIIAASQERHGSGDATNQHCSRQCVADMAGQRKRRKHDRT</sequence>
<name>A0A9W6FZU4_9BACT</name>
<comment type="caution">
    <text evidence="1">The sequence shown here is derived from an EMBL/GenBank/DDBJ whole genome shotgun (WGS) entry which is preliminary data.</text>
</comment>
<protein>
    <submittedName>
        <fullName evidence="1">Uncharacterized protein</fullName>
    </submittedName>
</protein>
<dbReference type="AlphaFoldDB" id="A0A9W6FZU4"/>